<dbReference type="InterPro" id="IPR019734">
    <property type="entry name" value="TPR_rpt"/>
</dbReference>
<dbReference type="InterPro" id="IPR046336">
    <property type="entry name" value="Lon_prtase_N_sf"/>
</dbReference>
<dbReference type="InterPro" id="IPR027370">
    <property type="entry name" value="Znf-RING_euk"/>
</dbReference>
<dbReference type="InterPro" id="IPR058209">
    <property type="entry name" value="TPR_BSK1_C"/>
</dbReference>
<dbReference type="SMART" id="SM00464">
    <property type="entry name" value="LON"/>
    <property type="match status" value="1"/>
</dbReference>
<dbReference type="Gene3D" id="1.25.40.10">
    <property type="entry name" value="Tetratricopeptide repeat domain"/>
    <property type="match status" value="1"/>
</dbReference>
<dbReference type="AlphaFoldDB" id="A0AAD9KSN4"/>
<keyword evidence="1" id="KW-0479">Metal-binding</keyword>
<dbReference type="GO" id="GO:0008270">
    <property type="term" value="F:zinc ion binding"/>
    <property type="evidence" value="ECO:0007669"/>
    <property type="project" value="UniProtKB-KW"/>
</dbReference>
<evidence type="ECO:0008006" key="10">
    <source>
        <dbReference type="Google" id="ProtNLM"/>
    </source>
</evidence>
<dbReference type="Proteomes" id="UP001209878">
    <property type="component" value="Unassembled WGS sequence"/>
</dbReference>
<feature type="region of interest" description="Disordered" evidence="5">
    <location>
        <begin position="304"/>
        <end position="340"/>
    </location>
</feature>
<dbReference type="SMART" id="SM00184">
    <property type="entry name" value="RING"/>
    <property type="match status" value="2"/>
</dbReference>
<keyword evidence="9" id="KW-1185">Reference proteome</keyword>
<dbReference type="SUPFAM" id="SSF48452">
    <property type="entry name" value="TPR-like"/>
    <property type="match status" value="1"/>
</dbReference>
<keyword evidence="2 4" id="KW-0863">Zinc-finger</keyword>
<evidence type="ECO:0000256" key="5">
    <source>
        <dbReference type="SAM" id="MobiDB-lite"/>
    </source>
</evidence>
<dbReference type="Gene3D" id="2.30.130.40">
    <property type="entry name" value="LON domain-like"/>
    <property type="match status" value="1"/>
</dbReference>
<feature type="domain" description="Lon N-terminal" evidence="7">
    <location>
        <begin position="521"/>
        <end position="725"/>
    </location>
</feature>
<sequence length="730" mass="82894">MSRSPNVDSLELGFLAGNQLPSTDQVDRIFRLYSAFERAKSDVHATGKTSSDNLGILVKHLVDCFGAVNPRSSFRRRNDTASVEDCCFTCKMCDSLCNEPLTIPCGHTFCRTCLEKDPGKCIRCGSVFDMKSESISTLKTNILLLKTIEKWFPKEAKAVKLKHQGNLSFSQKKFDTAARIYSKAIEEVDTDHLLFSNRSFAYHVLGRHQEALQDAETVIHLKPDWPKLCVQGYYRKGAALSGLQRHSDAMIAYLECLTLDASITAVQTALKKILDKILVQGSQDPQEKPSSWFQDLIQGNNGFLYPRTESSDNRTSRYHTSSSHSSSSHLPSLHNSTKPMTSADRISLLLSSRKRSHDSASSVKESSPTKILKDLITMTLRFPSESSHSDILPGTASLCHSDALPTNTSCPRCRHMSAKVRCKEDFECSLCFRLLFRPVTTPCGHSFCLECLYRCLDYRITCPLCKSSLTQYLAERRTATTVAIDNILETYFPEDNALRKKQQQTDLEEFTEITDVETSSKHKIPTFVCALAYPRVPCPLHIFEPRNRLMIRRCFESPGRQFGMCISLEGREDHYEEYGCLLRIRNQQYLPDGRSVLDTIGGPRFRVLGRQVKDGYYVSEVEFVKDTPVEPSKKEELQQLNNAVYKEATRWFESLPPVPHTRILQHFGAFPALEDDIFALADGPAWVWWLTAVLPIDKRAQYSILAMLTLRERLVSLHKFIMAINRRWTK</sequence>
<dbReference type="InterPro" id="IPR003111">
    <property type="entry name" value="Lon_prtase_N"/>
</dbReference>
<evidence type="ECO:0000256" key="2">
    <source>
        <dbReference type="ARBA" id="ARBA00022771"/>
    </source>
</evidence>
<dbReference type="InterPro" id="IPR015947">
    <property type="entry name" value="PUA-like_sf"/>
</dbReference>
<evidence type="ECO:0000313" key="8">
    <source>
        <dbReference type="EMBL" id="KAK2176736.1"/>
    </source>
</evidence>
<gene>
    <name evidence="8" type="ORF">NP493_643g02009</name>
</gene>
<dbReference type="SUPFAM" id="SSF88697">
    <property type="entry name" value="PUA domain-like"/>
    <property type="match status" value="1"/>
</dbReference>
<dbReference type="CDD" id="cd16514">
    <property type="entry name" value="RING-HC_LONFs_rpt2"/>
    <property type="match status" value="1"/>
</dbReference>
<evidence type="ECO:0000259" key="6">
    <source>
        <dbReference type="PROSITE" id="PS50089"/>
    </source>
</evidence>
<dbReference type="PROSITE" id="PS00518">
    <property type="entry name" value="ZF_RING_1"/>
    <property type="match status" value="2"/>
</dbReference>
<dbReference type="Pfam" id="PF13445">
    <property type="entry name" value="zf-RING_UBOX"/>
    <property type="match status" value="1"/>
</dbReference>
<feature type="compositionally biased region" description="Low complexity" evidence="5">
    <location>
        <begin position="318"/>
        <end position="336"/>
    </location>
</feature>
<evidence type="ECO:0000259" key="7">
    <source>
        <dbReference type="PROSITE" id="PS51787"/>
    </source>
</evidence>
<accession>A0AAD9KSN4</accession>
<dbReference type="GO" id="GO:0005737">
    <property type="term" value="C:cytoplasm"/>
    <property type="evidence" value="ECO:0007669"/>
    <property type="project" value="UniProtKB-ARBA"/>
</dbReference>
<name>A0AAD9KSN4_RIDPI</name>
<evidence type="ECO:0000256" key="1">
    <source>
        <dbReference type="ARBA" id="ARBA00022723"/>
    </source>
</evidence>
<dbReference type="Pfam" id="PF25575">
    <property type="entry name" value="TPR_BSK1_C"/>
    <property type="match status" value="1"/>
</dbReference>
<evidence type="ECO:0000313" key="9">
    <source>
        <dbReference type="Proteomes" id="UP001209878"/>
    </source>
</evidence>
<dbReference type="PROSITE" id="PS50089">
    <property type="entry name" value="ZF_RING_2"/>
    <property type="match status" value="2"/>
</dbReference>
<feature type="domain" description="RING-type" evidence="6">
    <location>
        <begin position="90"/>
        <end position="124"/>
    </location>
</feature>
<organism evidence="8 9">
    <name type="scientific">Ridgeia piscesae</name>
    <name type="common">Tubeworm</name>
    <dbReference type="NCBI Taxonomy" id="27915"/>
    <lineage>
        <taxon>Eukaryota</taxon>
        <taxon>Metazoa</taxon>
        <taxon>Spiralia</taxon>
        <taxon>Lophotrochozoa</taxon>
        <taxon>Annelida</taxon>
        <taxon>Polychaeta</taxon>
        <taxon>Sedentaria</taxon>
        <taxon>Canalipalpata</taxon>
        <taxon>Sabellida</taxon>
        <taxon>Siboglinidae</taxon>
        <taxon>Ridgeia</taxon>
    </lineage>
</organism>
<dbReference type="InterPro" id="IPR017907">
    <property type="entry name" value="Znf_RING_CS"/>
</dbReference>
<feature type="domain" description="RING-type" evidence="6">
    <location>
        <begin position="428"/>
        <end position="466"/>
    </location>
</feature>
<dbReference type="InterPro" id="IPR001841">
    <property type="entry name" value="Znf_RING"/>
</dbReference>
<dbReference type="Pfam" id="PF02190">
    <property type="entry name" value="LON_substr_bdg"/>
    <property type="match status" value="1"/>
</dbReference>
<evidence type="ECO:0000256" key="3">
    <source>
        <dbReference type="ARBA" id="ARBA00022833"/>
    </source>
</evidence>
<proteinExistence type="predicted"/>
<dbReference type="GO" id="GO:0061630">
    <property type="term" value="F:ubiquitin protein ligase activity"/>
    <property type="evidence" value="ECO:0007669"/>
    <property type="project" value="TreeGrafter"/>
</dbReference>
<dbReference type="PANTHER" id="PTHR23327:SF42">
    <property type="entry name" value="LON PEPTIDASE N-TERMINAL DOMAIN AND RING FINGER PROTEIN C14F5.10C"/>
    <property type="match status" value="1"/>
</dbReference>
<dbReference type="PANTHER" id="PTHR23327">
    <property type="entry name" value="RING FINGER PROTEIN 127"/>
    <property type="match status" value="1"/>
</dbReference>
<dbReference type="InterPro" id="IPR011990">
    <property type="entry name" value="TPR-like_helical_dom_sf"/>
</dbReference>
<dbReference type="EMBL" id="JAODUO010000643">
    <property type="protein sequence ID" value="KAK2176736.1"/>
    <property type="molecule type" value="Genomic_DNA"/>
</dbReference>
<dbReference type="SUPFAM" id="SSF57850">
    <property type="entry name" value="RING/U-box"/>
    <property type="match status" value="2"/>
</dbReference>
<dbReference type="SMART" id="SM00028">
    <property type="entry name" value="TPR"/>
    <property type="match status" value="3"/>
</dbReference>
<dbReference type="InterPro" id="IPR013083">
    <property type="entry name" value="Znf_RING/FYVE/PHD"/>
</dbReference>
<dbReference type="Gene3D" id="3.30.40.10">
    <property type="entry name" value="Zinc/RING finger domain, C3HC4 (zinc finger)"/>
    <property type="match status" value="2"/>
</dbReference>
<dbReference type="Pfam" id="PF13923">
    <property type="entry name" value="zf-C3HC4_2"/>
    <property type="match status" value="1"/>
</dbReference>
<comment type="caution">
    <text evidence="8">The sequence shown here is derived from an EMBL/GenBank/DDBJ whole genome shotgun (WGS) entry which is preliminary data.</text>
</comment>
<evidence type="ECO:0000256" key="4">
    <source>
        <dbReference type="PROSITE-ProRule" id="PRU00175"/>
    </source>
</evidence>
<keyword evidence="3" id="KW-0862">Zinc</keyword>
<reference evidence="8" key="1">
    <citation type="journal article" date="2023" name="Mol. Biol. Evol.">
        <title>Third-Generation Sequencing Reveals the Adaptive Role of the Epigenome in Three Deep-Sea Polychaetes.</title>
        <authorList>
            <person name="Perez M."/>
            <person name="Aroh O."/>
            <person name="Sun Y."/>
            <person name="Lan Y."/>
            <person name="Juniper S.K."/>
            <person name="Young C.R."/>
            <person name="Angers B."/>
            <person name="Qian P.Y."/>
        </authorList>
    </citation>
    <scope>NUCLEOTIDE SEQUENCE</scope>
    <source>
        <strain evidence="8">R07B-5</strain>
    </source>
</reference>
<protein>
    <recommendedName>
        <fullName evidence="10">LON peptidase N-terminal domain and RING finger protein 3</fullName>
    </recommendedName>
</protein>
<dbReference type="PROSITE" id="PS51787">
    <property type="entry name" value="LON_N"/>
    <property type="match status" value="1"/>
</dbReference>
<dbReference type="CDD" id="cd16513">
    <property type="entry name" value="RING-HC_LONFs_rpt1"/>
    <property type="match status" value="1"/>
</dbReference>